<dbReference type="Proteomes" id="UP001615550">
    <property type="component" value="Unassembled WGS sequence"/>
</dbReference>
<evidence type="ECO:0000313" key="2">
    <source>
        <dbReference type="EMBL" id="MFJ1270110.1"/>
    </source>
</evidence>
<reference evidence="2 3" key="1">
    <citation type="submission" date="2024-08" db="EMBL/GenBank/DDBJ databases">
        <title>Draft Genome Sequence of Legionella lytica strain DSB2004, Isolated From a Fire Sprinkler System.</title>
        <authorList>
            <person name="Everhart A.D."/>
            <person name="Kidane D.T."/>
            <person name="Farone A.L."/>
            <person name="Farone M.B."/>
        </authorList>
    </citation>
    <scope>NUCLEOTIDE SEQUENCE [LARGE SCALE GENOMIC DNA]</scope>
    <source>
        <strain evidence="2 3">DSB2004</strain>
    </source>
</reference>
<evidence type="ECO:0000256" key="1">
    <source>
        <dbReference type="SAM" id="SignalP"/>
    </source>
</evidence>
<dbReference type="RefSeq" id="WP_400188897.1">
    <property type="nucleotide sequence ID" value="NZ_JBGORX010000013.1"/>
</dbReference>
<comment type="caution">
    <text evidence="2">The sequence shown here is derived from an EMBL/GenBank/DDBJ whole genome shotgun (WGS) entry which is preliminary data.</text>
</comment>
<organism evidence="2 3">
    <name type="scientific">Legionella lytica</name>
    <dbReference type="NCBI Taxonomy" id="96232"/>
    <lineage>
        <taxon>Bacteria</taxon>
        <taxon>Pseudomonadati</taxon>
        <taxon>Pseudomonadota</taxon>
        <taxon>Gammaproteobacteria</taxon>
        <taxon>Legionellales</taxon>
        <taxon>Legionellaceae</taxon>
        <taxon>Legionella</taxon>
    </lineage>
</organism>
<accession>A0ABW8DBL4</accession>
<evidence type="ECO:0000313" key="3">
    <source>
        <dbReference type="Proteomes" id="UP001615550"/>
    </source>
</evidence>
<dbReference type="PROSITE" id="PS51257">
    <property type="entry name" value="PROKAR_LIPOPROTEIN"/>
    <property type="match status" value="1"/>
</dbReference>
<name>A0ABW8DBL4_9GAMM</name>
<feature type="signal peptide" evidence="1">
    <location>
        <begin position="1"/>
        <end position="21"/>
    </location>
</feature>
<keyword evidence="1" id="KW-0732">Signal</keyword>
<keyword evidence="3" id="KW-1185">Reference proteome</keyword>
<dbReference type="EMBL" id="JBGORX010000013">
    <property type="protein sequence ID" value="MFJ1270110.1"/>
    <property type="molecule type" value="Genomic_DNA"/>
</dbReference>
<feature type="chain" id="PRO_5046363197" evidence="1">
    <location>
        <begin position="22"/>
        <end position="125"/>
    </location>
</feature>
<proteinExistence type="predicted"/>
<sequence>MSKTISLIGFVLLTCFLGACHKNPLNTKSVQSSSRFLINASVAAEKSLHLGLSEVSAQRAYLNCMDGKNTAFDCKAFYQAMVDFTQSGAFPEFKAITVADLTDKSAFDRVREEYEQRFFFNNLEN</sequence>
<gene>
    <name evidence="2" type="ORF">ACD661_16250</name>
</gene>
<protein>
    <submittedName>
        <fullName evidence="2">Protein LvrD</fullName>
    </submittedName>
</protein>